<dbReference type="Proteomes" id="UP001472677">
    <property type="component" value="Unassembled WGS sequence"/>
</dbReference>
<organism evidence="1 2">
    <name type="scientific">Hibiscus sabdariffa</name>
    <name type="common">roselle</name>
    <dbReference type="NCBI Taxonomy" id="183260"/>
    <lineage>
        <taxon>Eukaryota</taxon>
        <taxon>Viridiplantae</taxon>
        <taxon>Streptophyta</taxon>
        <taxon>Embryophyta</taxon>
        <taxon>Tracheophyta</taxon>
        <taxon>Spermatophyta</taxon>
        <taxon>Magnoliopsida</taxon>
        <taxon>eudicotyledons</taxon>
        <taxon>Gunneridae</taxon>
        <taxon>Pentapetalae</taxon>
        <taxon>rosids</taxon>
        <taxon>malvids</taxon>
        <taxon>Malvales</taxon>
        <taxon>Malvaceae</taxon>
        <taxon>Malvoideae</taxon>
        <taxon>Hibiscus</taxon>
    </lineage>
</organism>
<protein>
    <submittedName>
        <fullName evidence="1">Uncharacterized protein</fullName>
    </submittedName>
</protein>
<name>A0ABR2CA73_9ROSI</name>
<evidence type="ECO:0000313" key="2">
    <source>
        <dbReference type="Proteomes" id="UP001472677"/>
    </source>
</evidence>
<gene>
    <name evidence="1" type="ORF">V6N12_068929</name>
</gene>
<dbReference type="EMBL" id="JBBPBM010000059">
    <property type="protein sequence ID" value="KAK8516321.1"/>
    <property type="molecule type" value="Genomic_DNA"/>
</dbReference>
<evidence type="ECO:0000313" key="1">
    <source>
        <dbReference type="EMBL" id="KAK8516321.1"/>
    </source>
</evidence>
<accession>A0ABR2CA73</accession>
<keyword evidence="2" id="KW-1185">Reference proteome</keyword>
<comment type="caution">
    <text evidence="1">The sequence shown here is derived from an EMBL/GenBank/DDBJ whole genome shotgun (WGS) entry which is preliminary data.</text>
</comment>
<sequence>MMVVVRCGLYPPLPPHRPVLDGGIAVIVEDNPRRQCRSVVGVVDEAKLSVLETCALGWVKEGVSIRVLAQEMSATGLDGFEVMWAVGSMVLLAFPDGELRQSLLSQAVMSAWFSYLEEWSASIGLVPQHSWVVGQLFAGGCGYGGANVFLVCVHLNLDVFEVVEFSAQGKVYPIVVQEAELVQVPAVEQREVVADVVLGDRS</sequence>
<reference evidence="1 2" key="1">
    <citation type="journal article" date="2024" name="G3 (Bethesda)">
        <title>Genome assembly of Hibiscus sabdariffa L. provides insights into metabolisms of medicinal natural products.</title>
        <authorList>
            <person name="Kim T."/>
        </authorList>
    </citation>
    <scope>NUCLEOTIDE SEQUENCE [LARGE SCALE GENOMIC DNA]</scope>
    <source>
        <strain evidence="1">TK-2024</strain>
        <tissue evidence="1">Old leaves</tissue>
    </source>
</reference>
<proteinExistence type="predicted"/>